<dbReference type="EMBL" id="RQGA01000001">
    <property type="protein sequence ID" value="TGL45821.1"/>
    <property type="molecule type" value="Genomic_DNA"/>
</dbReference>
<organism evidence="5 6">
    <name type="scientific">Leptospira perdikensis</name>
    <dbReference type="NCBI Taxonomy" id="2484948"/>
    <lineage>
        <taxon>Bacteria</taxon>
        <taxon>Pseudomonadati</taxon>
        <taxon>Spirochaetota</taxon>
        <taxon>Spirochaetia</taxon>
        <taxon>Leptospirales</taxon>
        <taxon>Leptospiraceae</taxon>
        <taxon>Leptospira</taxon>
    </lineage>
</organism>
<comment type="caution">
    <text evidence="5">The sequence shown here is derived from an EMBL/GenBank/DDBJ whole genome shotgun (WGS) entry which is preliminary data.</text>
</comment>
<dbReference type="SFLD" id="SFLDS00003">
    <property type="entry name" value="Haloacid_Dehalogenase"/>
    <property type="match status" value="1"/>
</dbReference>
<dbReference type="Gene3D" id="1.10.150.240">
    <property type="entry name" value="Putative phosphatase, domain 2"/>
    <property type="match status" value="1"/>
</dbReference>
<comment type="catalytic activity">
    <reaction evidence="1">
        <text>2-phosphoglycolate + H2O = glycolate + phosphate</text>
        <dbReference type="Rhea" id="RHEA:14369"/>
        <dbReference type="ChEBI" id="CHEBI:15377"/>
        <dbReference type="ChEBI" id="CHEBI:29805"/>
        <dbReference type="ChEBI" id="CHEBI:43474"/>
        <dbReference type="ChEBI" id="CHEBI:58033"/>
        <dbReference type="EC" id="3.1.3.18"/>
    </reaction>
</comment>
<dbReference type="EC" id="3.1.3.18" evidence="4"/>
<dbReference type="SFLD" id="SFLDG01129">
    <property type="entry name" value="C1.5:_HAD__Beta-PGM__Phosphata"/>
    <property type="match status" value="1"/>
</dbReference>
<keyword evidence="6" id="KW-1185">Reference proteome</keyword>
<evidence type="ECO:0000256" key="1">
    <source>
        <dbReference type="ARBA" id="ARBA00000830"/>
    </source>
</evidence>
<dbReference type="Proteomes" id="UP000298125">
    <property type="component" value="Unassembled WGS sequence"/>
</dbReference>
<dbReference type="InterPro" id="IPR050155">
    <property type="entry name" value="HAD-like_hydrolase_sf"/>
</dbReference>
<dbReference type="InterPro" id="IPR036412">
    <property type="entry name" value="HAD-like_sf"/>
</dbReference>
<gene>
    <name evidence="5" type="ORF">EHQ49_00080</name>
</gene>
<dbReference type="AlphaFoldDB" id="A0A4R9JLY9"/>
<evidence type="ECO:0000313" key="6">
    <source>
        <dbReference type="Proteomes" id="UP000298125"/>
    </source>
</evidence>
<dbReference type="RefSeq" id="WP_135575118.1">
    <property type="nucleotide sequence ID" value="NZ_RQGA01000001.1"/>
</dbReference>
<sequence length="214" mass="24580">MNLNTFSKYKIIFWDFDGVIKDSVRVKLTAYKSLFPDANQEILQKIENHHLENGGMSRFKKIPLYLDWNSLPCDQNTIEVYQSRFAESVIQAVIDSAWIEGVELILRSKKENQLFVIVTGTPQEEIDVILKRLDIIDLFDRVYGAPTEKDRAIQLTLSDWKTLPQDTLLIGDSESDFKAAEISGSNFIFVDNAEESGFSKKYTGIRIRNFKGML</sequence>
<dbReference type="InterPro" id="IPR023198">
    <property type="entry name" value="PGP-like_dom2"/>
</dbReference>
<evidence type="ECO:0000256" key="3">
    <source>
        <dbReference type="ARBA" id="ARBA00006171"/>
    </source>
</evidence>
<dbReference type="GO" id="GO:0008967">
    <property type="term" value="F:phosphoglycolate phosphatase activity"/>
    <property type="evidence" value="ECO:0007669"/>
    <property type="project" value="UniProtKB-EC"/>
</dbReference>
<evidence type="ECO:0000313" key="5">
    <source>
        <dbReference type="EMBL" id="TGL45821.1"/>
    </source>
</evidence>
<dbReference type="Pfam" id="PF13419">
    <property type="entry name" value="HAD_2"/>
    <property type="match status" value="1"/>
</dbReference>
<comment type="pathway">
    <text evidence="2">Organic acid metabolism; glycolate biosynthesis; glycolate from 2-phosphoglycolate: step 1/1.</text>
</comment>
<accession>A0A4R9JLY9</accession>
<dbReference type="OrthoDB" id="9807630at2"/>
<evidence type="ECO:0000256" key="4">
    <source>
        <dbReference type="ARBA" id="ARBA00013078"/>
    </source>
</evidence>
<dbReference type="CDD" id="cd01427">
    <property type="entry name" value="HAD_like"/>
    <property type="match status" value="1"/>
</dbReference>
<dbReference type="PANTHER" id="PTHR43434:SF1">
    <property type="entry name" value="PHOSPHOGLYCOLATE PHOSPHATASE"/>
    <property type="match status" value="1"/>
</dbReference>
<keyword evidence="5" id="KW-0378">Hydrolase</keyword>
<dbReference type="SUPFAM" id="SSF56784">
    <property type="entry name" value="HAD-like"/>
    <property type="match status" value="1"/>
</dbReference>
<dbReference type="InterPro" id="IPR041492">
    <property type="entry name" value="HAD_2"/>
</dbReference>
<evidence type="ECO:0000256" key="2">
    <source>
        <dbReference type="ARBA" id="ARBA00004818"/>
    </source>
</evidence>
<dbReference type="PANTHER" id="PTHR43434">
    <property type="entry name" value="PHOSPHOGLYCOLATE PHOSPHATASE"/>
    <property type="match status" value="1"/>
</dbReference>
<reference evidence="5" key="1">
    <citation type="journal article" date="2019" name="PLoS Negl. Trop. Dis.">
        <title>Revisiting the worldwide diversity of Leptospira species in the environment.</title>
        <authorList>
            <person name="Vincent A.T."/>
            <person name="Schiettekatte O."/>
            <person name="Bourhy P."/>
            <person name="Veyrier F.J."/>
            <person name="Picardeau M."/>
        </authorList>
    </citation>
    <scope>NUCLEOTIDE SEQUENCE [LARGE SCALE GENOMIC DNA]</scope>
    <source>
        <strain evidence="5">201702692</strain>
    </source>
</reference>
<dbReference type="GO" id="GO:0006281">
    <property type="term" value="P:DNA repair"/>
    <property type="evidence" value="ECO:0007669"/>
    <property type="project" value="TreeGrafter"/>
</dbReference>
<dbReference type="Gene3D" id="3.40.50.1000">
    <property type="entry name" value="HAD superfamily/HAD-like"/>
    <property type="match status" value="1"/>
</dbReference>
<dbReference type="InterPro" id="IPR023214">
    <property type="entry name" value="HAD_sf"/>
</dbReference>
<proteinExistence type="inferred from homology"/>
<name>A0A4R9JLY9_9LEPT</name>
<protein>
    <recommendedName>
        <fullName evidence="4">phosphoglycolate phosphatase</fullName>
        <ecNumber evidence="4">3.1.3.18</ecNumber>
    </recommendedName>
</protein>
<dbReference type="GO" id="GO:0005829">
    <property type="term" value="C:cytosol"/>
    <property type="evidence" value="ECO:0007669"/>
    <property type="project" value="TreeGrafter"/>
</dbReference>
<comment type="similarity">
    <text evidence="3">Belongs to the HAD-like hydrolase superfamily. CbbY/CbbZ/Gph/YieH family.</text>
</comment>